<comment type="caution">
    <text evidence="1">The sequence shown here is derived from an EMBL/GenBank/DDBJ whole genome shotgun (WGS) entry which is preliminary data.</text>
</comment>
<accession>J0P2P8</accession>
<dbReference type="AlphaFoldDB" id="J0P2P8"/>
<organism evidence="1 2">
    <name type="scientific">Schaalia georgiae F0490</name>
    <dbReference type="NCBI Taxonomy" id="1125717"/>
    <lineage>
        <taxon>Bacteria</taxon>
        <taxon>Bacillati</taxon>
        <taxon>Actinomycetota</taxon>
        <taxon>Actinomycetes</taxon>
        <taxon>Actinomycetales</taxon>
        <taxon>Actinomycetaceae</taxon>
        <taxon>Schaalia</taxon>
    </lineage>
</organism>
<dbReference type="Proteomes" id="UP000004578">
    <property type="component" value="Unassembled WGS sequence"/>
</dbReference>
<feature type="non-terminal residue" evidence="1">
    <location>
        <position position="177"/>
    </location>
</feature>
<dbReference type="EMBL" id="AKFS01000011">
    <property type="protein sequence ID" value="EJF51662.1"/>
    <property type="molecule type" value="Genomic_DNA"/>
</dbReference>
<sequence>MGVEKTAKQAGGAGKGGDGRGTCFERLQAVADLHYDDSADDAAYQLVLDRIGACEELVRKYAQTNGFRSEQVRGAIDEWAGAFLADLGATRDQLRDGHDVVVQARGAMRQARDLFNQNVSPELLTGAERGWRAAADGAGAVAFFAVPVVGAVAMVASELYWSGLEKERDREREEYCQ</sequence>
<gene>
    <name evidence="1" type="ORF">HMPREF1317_1447</name>
</gene>
<evidence type="ECO:0000313" key="1">
    <source>
        <dbReference type="EMBL" id="EJF51662.1"/>
    </source>
</evidence>
<reference evidence="1 2" key="1">
    <citation type="submission" date="2012-05" db="EMBL/GenBank/DDBJ databases">
        <authorList>
            <person name="Harkins D.M."/>
            <person name="Madupu R."/>
            <person name="Durkin A.S."/>
            <person name="Torralba M."/>
            <person name="Methe B."/>
            <person name="Sutton G.G."/>
            <person name="Nelson K.E."/>
        </authorList>
    </citation>
    <scope>NUCLEOTIDE SEQUENCE [LARGE SCALE GENOMIC DNA]</scope>
    <source>
        <strain evidence="1 2">F0490</strain>
    </source>
</reference>
<proteinExistence type="predicted"/>
<keyword evidence="2" id="KW-1185">Reference proteome</keyword>
<name>J0P2P8_9ACTO</name>
<evidence type="ECO:0000313" key="2">
    <source>
        <dbReference type="Proteomes" id="UP000004578"/>
    </source>
</evidence>
<protein>
    <submittedName>
        <fullName evidence="1">Uncharacterized protein</fullName>
    </submittedName>
</protein>